<comment type="caution">
    <text evidence="2">The sequence shown here is derived from an EMBL/GenBank/DDBJ whole genome shotgun (WGS) entry which is preliminary data.</text>
</comment>
<proteinExistence type="inferred from homology"/>
<dbReference type="EMBL" id="SJFN01000016">
    <property type="protein sequence ID" value="TBW37162.1"/>
    <property type="molecule type" value="Genomic_DNA"/>
</dbReference>
<keyword evidence="3" id="KW-1185">Reference proteome</keyword>
<dbReference type="PIRSF" id="PIRSF004681">
    <property type="entry name" value="UCP004681"/>
    <property type="match status" value="1"/>
</dbReference>
<accession>A0A4Q9VQN3</accession>
<reference evidence="2 3" key="1">
    <citation type="submission" date="2019-02" db="EMBL/GenBank/DDBJ databases">
        <title>Siculibacillus lacustris gen. nov., sp. nov., a new rosette-forming bacterium isolated from a freshwater crater lake (Lake St. Ana, Romania).</title>
        <authorList>
            <person name="Felfoldi T."/>
            <person name="Marton Z."/>
            <person name="Szabo A."/>
            <person name="Mentes A."/>
            <person name="Boka K."/>
            <person name="Marialigeti K."/>
            <person name="Mathe I."/>
            <person name="Koncz M."/>
            <person name="Schumann P."/>
            <person name="Toth E."/>
        </authorList>
    </citation>
    <scope>NUCLEOTIDE SEQUENCE [LARGE SCALE GENOMIC DNA]</scope>
    <source>
        <strain evidence="2 3">SA-279</strain>
    </source>
</reference>
<dbReference type="NCBIfam" id="TIGR00149">
    <property type="entry name" value="TIGR00149_YjbQ"/>
    <property type="match status" value="1"/>
</dbReference>
<organism evidence="2 3">
    <name type="scientific">Siculibacillus lacustris</name>
    <dbReference type="NCBI Taxonomy" id="1549641"/>
    <lineage>
        <taxon>Bacteria</taxon>
        <taxon>Pseudomonadati</taxon>
        <taxon>Pseudomonadota</taxon>
        <taxon>Alphaproteobacteria</taxon>
        <taxon>Hyphomicrobiales</taxon>
        <taxon>Ancalomicrobiaceae</taxon>
        <taxon>Siculibacillus</taxon>
    </lineage>
</organism>
<gene>
    <name evidence="2" type="ORF">EYW49_11870</name>
</gene>
<comment type="similarity">
    <text evidence="1">Belongs to the UPF0047 family.</text>
</comment>
<dbReference type="AlphaFoldDB" id="A0A4Q9VQN3"/>
<dbReference type="PANTHER" id="PTHR30615:SF8">
    <property type="entry name" value="UPF0047 PROTEIN C4A8.02C"/>
    <property type="match status" value="1"/>
</dbReference>
<dbReference type="OrthoDB" id="9801725at2"/>
<protein>
    <submittedName>
        <fullName evidence="2">YjbQ family protein</fullName>
    </submittedName>
</protein>
<evidence type="ECO:0000256" key="1">
    <source>
        <dbReference type="ARBA" id="ARBA00005534"/>
    </source>
</evidence>
<dbReference type="SUPFAM" id="SSF111038">
    <property type="entry name" value="YjbQ-like"/>
    <property type="match status" value="1"/>
</dbReference>
<dbReference type="PROSITE" id="PS01314">
    <property type="entry name" value="UPF0047"/>
    <property type="match status" value="1"/>
</dbReference>
<evidence type="ECO:0000313" key="3">
    <source>
        <dbReference type="Proteomes" id="UP000292781"/>
    </source>
</evidence>
<dbReference type="InterPro" id="IPR035917">
    <property type="entry name" value="YjbQ-like_sf"/>
</dbReference>
<dbReference type="Gene3D" id="2.60.120.460">
    <property type="entry name" value="YjbQ-like"/>
    <property type="match status" value="1"/>
</dbReference>
<sequence length="160" mass="17233">MSEPHVTTTTLATPTVQATARLTVATRPRARVDVTAALDRWLAGLGAGDGLLTVFVRHTSASLTVQENASPEVVPDLLDALDRLAPRDAPWRHDLEGDDDMPAHVKSTLTGVSLAVPVRDGRMDLGTWQAVWLLEHRDSAHRRSLALHFIGTRAGDAPAP</sequence>
<dbReference type="Pfam" id="PF01894">
    <property type="entry name" value="YjbQ"/>
    <property type="match status" value="1"/>
</dbReference>
<dbReference type="InterPro" id="IPR001602">
    <property type="entry name" value="UPF0047_YjbQ-like"/>
</dbReference>
<name>A0A4Q9VQN3_9HYPH</name>
<evidence type="ECO:0000313" key="2">
    <source>
        <dbReference type="EMBL" id="TBW37162.1"/>
    </source>
</evidence>
<dbReference type="PANTHER" id="PTHR30615">
    <property type="entry name" value="UNCHARACTERIZED PROTEIN YJBQ-RELATED"/>
    <property type="match status" value="1"/>
</dbReference>
<dbReference type="Proteomes" id="UP000292781">
    <property type="component" value="Unassembled WGS sequence"/>
</dbReference>